<protein>
    <recommendedName>
        <fullName evidence="1">VOC domain-containing protein</fullName>
    </recommendedName>
</protein>
<sequence>MSNPPATRIFPFLRYQDAPAAFEWLSTVFGFEKQMIVPGPKGTIAHAQLRYGGGVVMLGTVEEDGLNLKSPAATGGTTQGIYVHVDDVNAHYERAKTAGAEIVVALEETPYGSREYVARDLEGHLWSFGSYAPDITDVGPAGAPVGT</sequence>
<dbReference type="InterPro" id="IPR004360">
    <property type="entry name" value="Glyas_Fos-R_dOase_dom"/>
</dbReference>
<reference evidence="2" key="1">
    <citation type="submission" date="2018-05" db="EMBL/GenBank/DDBJ databases">
        <authorList>
            <person name="Lanie J.A."/>
            <person name="Ng W.-L."/>
            <person name="Kazmierczak K.M."/>
            <person name="Andrzejewski T.M."/>
            <person name="Davidsen T.M."/>
            <person name="Wayne K.J."/>
            <person name="Tettelin H."/>
            <person name="Glass J.I."/>
            <person name="Rusch D."/>
            <person name="Podicherti R."/>
            <person name="Tsui H.-C.T."/>
            <person name="Winkler M.E."/>
        </authorList>
    </citation>
    <scope>NUCLEOTIDE SEQUENCE</scope>
</reference>
<dbReference type="Pfam" id="PF00903">
    <property type="entry name" value="Glyoxalase"/>
    <property type="match status" value="1"/>
</dbReference>
<proteinExistence type="predicted"/>
<dbReference type="PANTHER" id="PTHR34109">
    <property type="entry name" value="BNAUNNG04460D PROTEIN-RELATED"/>
    <property type="match status" value="1"/>
</dbReference>
<dbReference type="PROSITE" id="PS51819">
    <property type="entry name" value="VOC"/>
    <property type="match status" value="1"/>
</dbReference>
<evidence type="ECO:0000313" key="2">
    <source>
        <dbReference type="EMBL" id="SUZ86056.1"/>
    </source>
</evidence>
<accession>A0A381R2U5</accession>
<dbReference type="PANTHER" id="PTHR34109:SF1">
    <property type="entry name" value="VOC DOMAIN-CONTAINING PROTEIN"/>
    <property type="match status" value="1"/>
</dbReference>
<dbReference type="EMBL" id="UINC01001662">
    <property type="protein sequence ID" value="SUZ86056.1"/>
    <property type="molecule type" value="Genomic_DNA"/>
</dbReference>
<name>A0A381R2U5_9ZZZZ</name>
<organism evidence="2">
    <name type="scientific">marine metagenome</name>
    <dbReference type="NCBI Taxonomy" id="408172"/>
    <lineage>
        <taxon>unclassified sequences</taxon>
        <taxon>metagenomes</taxon>
        <taxon>ecological metagenomes</taxon>
    </lineage>
</organism>
<dbReference type="Gene3D" id="3.30.720.120">
    <property type="match status" value="1"/>
</dbReference>
<dbReference type="SUPFAM" id="SSF54593">
    <property type="entry name" value="Glyoxalase/Bleomycin resistance protein/Dihydroxybiphenyl dioxygenase"/>
    <property type="match status" value="1"/>
</dbReference>
<dbReference type="InterPro" id="IPR029068">
    <property type="entry name" value="Glyas_Bleomycin-R_OHBP_Dase"/>
</dbReference>
<gene>
    <name evidence="2" type="ORF">METZ01_LOCUS38910</name>
</gene>
<feature type="domain" description="VOC" evidence="1">
    <location>
        <begin position="5"/>
        <end position="131"/>
    </location>
</feature>
<dbReference type="AlphaFoldDB" id="A0A381R2U5"/>
<evidence type="ECO:0000259" key="1">
    <source>
        <dbReference type="PROSITE" id="PS51819"/>
    </source>
</evidence>
<dbReference type="Gene3D" id="3.30.720.110">
    <property type="match status" value="1"/>
</dbReference>
<dbReference type="InterPro" id="IPR037523">
    <property type="entry name" value="VOC_core"/>
</dbReference>